<keyword evidence="2 5" id="KW-0812">Transmembrane</keyword>
<organism evidence="7 8">
    <name type="scientific">Amnibacterium flavum</name>
    <dbReference type="NCBI Taxonomy" id="2173173"/>
    <lineage>
        <taxon>Bacteria</taxon>
        <taxon>Bacillati</taxon>
        <taxon>Actinomycetota</taxon>
        <taxon>Actinomycetes</taxon>
        <taxon>Micrococcales</taxon>
        <taxon>Microbacteriaceae</taxon>
        <taxon>Amnibacterium</taxon>
    </lineage>
</organism>
<evidence type="ECO:0000256" key="1">
    <source>
        <dbReference type="ARBA" id="ARBA00004141"/>
    </source>
</evidence>
<feature type="transmembrane region" description="Helical" evidence="5">
    <location>
        <begin position="22"/>
        <end position="51"/>
    </location>
</feature>
<dbReference type="OrthoDB" id="5176502at2"/>
<keyword evidence="3 5" id="KW-1133">Transmembrane helix</keyword>
<dbReference type="EMBL" id="QEOP01000002">
    <property type="protein sequence ID" value="PVZ94078.1"/>
    <property type="molecule type" value="Genomic_DNA"/>
</dbReference>
<evidence type="ECO:0000313" key="7">
    <source>
        <dbReference type="EMBL" id="PVZ94078.1"/>
    </source>
</evidence>
<accession>A0A2V1HNF3</accession>
<sequence length="349" mass="37749">MPLTPNVRAATRVPFVQVAKTAVAAVLAWFIPLLLLPGELPVFAVVAALIVIQPSVNQTYAKAFERSLGVLLGVLIALGAVLVFGEHSWLVLVATVVAIFAGWGLRLTAGSANQIAISAMLVLSIGAATPAYAATRVVETVIGAVIALIVNAAIAPPLLTAPARLAVARLARAEADRLDELATTIDSDPDEARLQSTLTSARELRALRVTAIDAVQQGRESLTFNPRRSRHREQLQRDADLLARLDPLVTRIVGMARTVHDQWDDDLVGDPLIAGVAEELRRAAHDLRRLVRYEDGSPGRLDDERPDIDTDLPALTRPIAILQPHPEHWVLLGALLEDLRRIREEIVGE</sequence>
<evidence type="ECO:0000259" key="6">
    <source>
        <dbReference type="Pfam" id="PF13515"/>
    </source>
</evidence>
<keyword evidence="8" id="KW-1185">Reference proteome</keyword>
<keyword evidence="4 5" id="KW-0472">Membrane</keyword>
<proteinExistence type="predicted"/>
<name>A0A2V1HNF3_9MICO</name>
<gene>
    <name evidence="7" type="ORF">DDQ50_10015</name>
</gene>
<dbReference type="RefSeq" id="WP_116756592.1">
    <property type="nucleotide sequence ID" value="NZ_JBHUEX010000001.1"/>
</dbReference>
<feature type="transmembrane region" description="Helical" evidence="5">
    <location>
        <begin position="63"/>
        <end position="83"/>
    </location>
</feature>
<dbReference type="Pfam" id="PF13515">
    <property type="entry name" value="FUSC_2"/>
    <property type="match status" value="1"/>
</dbReference>
<evidence type="ECO:0000256" key="3">
    <source>
        <dbReference type="ARBA" id="ARBA00022989"/>
    </source>
</evidence>
<feature type="transmembrane region" description="Helical" evidence="5">
    <location>
        <begin position="140"/>
        <end position="159"/>
    </location>
</feature>
<evidence type="ECO:0000256" key="2">
    <source>
        <dbReference type="ARBA" id="ARBA00022692"/>
    </source>
</evidence>
<evidence type="ECO:0000256" key="4">
    <source>
        <dbReference type="ARBA" id="ARBA00023136"/>
    </source>
</evidence>
<evidence type="ECO:0000313" key="8">
    <source>
        <dbReference type="Proteomes" id="UP000244893"/>
    </source>
</evidence>
<comment type="caution">
    <text evidence="7">The sequence shown here is derived from an EMBL/GenBank/DDBJ whole genome shotgun (WGS) entry which is preliminary data.</text>
</comment>
<dbReference type="AlphaFoldDB" id="A0A2V1HNF3"/>
<comment type="subcellular location">
    <subcellularLocation>
        <location evidence="1">Membrane</location>
        <topology evidence="1">Multi-pass membrane protein</topology>
    </subcellularLocation>
</comment>
<feature type="domain" description="Integral membrane bound transporter" evidence="6">
    <location>
        <begin position="27"/>
        <end position="150"/>
    </location>
</feature>
<dbReference type="Proteomes" id="UP000244893">
    <property type="component" value="Unassembled WGS sequence"/>
</dbReference>
<reference evidence="7 8" key="1">
    <citation type="submission" date="2018-05" db="EMBL/GenBank/DDBJ databases">
        <title>Amnibacterium sp. M8JJ-5, whole genome shotgun sequence.</title>
        <authorList>
            <person name="Tuo L."/>
        </authorList>
    </citation>
    <scope>NUCLEOTIDE SEQUENCE [LARGE SCALE GENOMIC DNA]</scope>
    <source>
        <strain evidence="7 8">M8JJ-5</strain>
    </source>
</reference>
<feature type="transmembrane region" description="Helical" evidence="5">
    <location>
        <begin position="115"/>
        <end position="134"/>
    </location>
</feature>
<protein>
    <recommendedName>
        <fullName evidence="6">Integral membrane bound transporter domain-containing protein</fullName>
    </recommendedName>
</protein>
<dbReference type="GO" id="GO:0016020">
    <property type="term" value="C:membrane"/>
    <property type="evidence" value="ECO:0007669"/>
    <property type="project" value="UniProtKB-SubCell"/>
</dbReference>
<dbReference type="InterPro" id="IPR049453">
    <property type="entry name" value="Memb_transporter_dom"/>
</dbReference>
<evidence type="ECO:0000256" key="5">
    <source>
        <dbReference type="SAM" id="Phobius"/>
    </source>
</evidence>
<feature type="transmembrane region" description="Helical" evidence="5">
    <location>
        <begin position="89"/>
        <end position="108"/>
    </location>
</feature>